<protein>
    <submittedName>
        <fullName evidence="2">Adenosylcobinamide-phosphate guanylyltransferase</fullName>
    </submittedName>
</protein>
<proteinExistence type="predicted"/>
<reference evidence="3" key="1">
    <citation type="submission" date="2016-10" db="EMBL/GenBank/DDBJ databases">
        <authorList>
            <person name="Varghese N."/>
            <person name="Submissions S."/>
        </authorList>
    </citation>
    <scope>NUCLEOTIDE SEQUENCE [LARGE SCALE GENOMIC DNA]</scope>
    <source>
        <strain evidence="3">CGMCC 1.10119</strain>
    </source>
</reference>
<dbReference type="Pfam" id="PF12804">
    <property type="entry name" value="NTP_transf_3"/>
    <property type="match status" value="1"/>
</dbReference>
<dbReference type="PANTHER" id="PTHR43777:SF1">
    <property type="entry name" value="MOLYBDENUM COFACTOR CYTIDYLYLTRANSFERASE"/>
    <property type="match status" value="1"/>
</dbReference>
<dbReference type="Gene3D" id="3.90.550.10">
    <property type="entry name" value="Spore Coat Polysaccharide Biosynthesis Protein SpsA, Chain A"/>
    <property type="match status" value="1"/>
</dbReference>
<dbReference type="RefSeq" id="WP_089694133.1">
    <property type="nucleotide sequence ID" value="NZ_FNHL01000001.1"/>
</dbReference>
<evidence type="ECO:0000259" key="1">
    <source>
        <dbReference type="Pfam" id="PF12804"/>
    </source>
</evidence>
<dbReference type="EMBL" id="FNHL01000001">
    <property type="protein sequence ID" value="SDM06813.1"/>
    <property type="molecule type" value="Genomic_DNA"/>
</dbReference>
<gene>
    <name evidence="2" type="ORF">SAMN04487949_0717</name>
</gene>
<keyword evidence="3" id="KW-1185">Reference proteome</keyword>
<dbReference type="Proteomes" id="UP000199451">
    <property type="component" value="Unassembled WGS sequence"/>
</dbReference>
<dbReference type="AlphaFoldDB" id="A0A1G9Q791"/>
<name>A0A1G9Q791_9EURY</name>
<evidence type="ECO:0000313" key="3">
    <source>
        <dbReference type="Proteomes" id="UP000199451"/>
    </source>
</evidence>
<keyword evidence="2" id="KW-0548">Nucleotidyltransferase</keyword>
<accession>A0A1G9Q791</accession>
<dbReference type="PANTHER" id="PTHR43777">
    <property type="entry name" value="MOLYBDENUM COFACTOR CYTIDYLYLTRANSFERASE"/>
    <property type="match status" value="1"/>
</dbReference>
<keyword evidence="2" id="KW-0808">Transferase</keyword>
<dbReference type="GO" id="GO:0016779">
    <property type="term" value="F:nucleotidyltransferase activity"/>
    <property type="evidence" value="ECO:0007669"/>
    <property type="project" value="UniProtKB-KW"/>
</dbReference>
<feature type="domain" description="MobA-like NTP transferase" evidence="1">
    <location>
        <begin position="2"/>
        <end position="126"/>
    </location>
</feature>
<sequence>MCGGRGTRLGSRVEKPLVEVCGTPMVDRVLDALAASRVASDGGEVYAVVSPDTPATREHLRGRDCTVVDAPGEGYVDDLGYALERVETPVVTVVADLPLLAPEIVNRVLDEATRPDRHGDSVTVCVPAAVKRALGASVDTSFESEGIELVPTGLNVVGGSDDHLYRSHDVRLSVNVNRPADHRLAEELCD</sequence>
<dbReference type="InterPro" id="IPR025877">
    <property type="entry name" value="MobA-like_NTP_Trfase"/>
</dbReference>
<dbReference type="STRING" id="660521.SAMN04487949_0717"/>
<dbReference type="SUPFAM" id="SSF53448">
    <property type="entry name" value="Nucleotide-diphospho-sugar transferases"/>
    <property type="match status" value="1"/>
</dbReference>
<organism evidence="2 3">
    <name type="scientific">Halogranum gelatinilyticum</name>
    <dbReference type="NCBI Taxonomy" id="660521"/>
    <lineage>
        <taxon>Archaea</taxon>
        <taxon>Methanobacteriati</taxon>
        <taxon>Methanobacteriota</taxon>
        <taxon>Stenosarchaea group</taxon>
        <taxon>Halobacteria</taxon>
        <taxon>Halobacteriales</taxon>
        <taxon>Haloferacaceae</taxon>
    </lineage>
</organism>
<dbReference type="InterPro" id="IPR029044">
    <property type="entry name" value="Nucleotide-diphossugar_trans"/>
</dbReference>
<evidence type="ECO:0000313" key="2">
    <source>
        <dbReference type="EMBL" id="SDM06813.1"/>
    </source>
</evidence>
<dbReference type="OrthoDB" id="9782at2157"/>